<keyword evidence="4" id="KW-0456">Lyase</keyword>
<dbReference type="GO" id="GO:0008909">
    <property type="term" value="F:isochorismate synthase activity"/>
    <property type="evidence" value="ECO:0007669"/>
    <property type="project" value="InterPro"/>
</dbReference>
<dbReference type="Pfam" id="PF00425">
    <property type="entry name" value="Chorismate_bind"/>
    <property type="match status" value="1"/>
</dbReference>
<organism evidence="6 7">
    <name type="scientific">Mollisia scopiformis</name>
    <name type="common">Conifer needle endophyte fungus</name>
    <name type="synonym">Phialocephala scopiformis</name>
    <dbReference type="NCBI Taxonomy" id="149040"/>
    <lineage>
        <taxon>Eukaryota</taxon>
        <taxon>Fungi</taxon>
        <taxon>Dikarya</taxon>
        <taxon>Ascomycota</taxon>
        <taxon>Pezizomycotina</taxon>
        <taxon>Leotiomycetes</taxon>
        <taxon>Helotiales</taxon>
        <taxon>Mollisiaceae</taxon>
        <taxon>Mollisia</taxon>
    </lineage>
</organism>
<gene>
    <name evidence="6" type="ORF">LY89DRAFT_694557</name>
</gene>
<dbReference type="InterPro" id="IPR019996">
    <property type="entry name" value="Salicylate_synthase"/>
</dbReference>
<dbReference type="AlphaFoldDB" id="A0A194XPX9"/>
<accession>A0A194XPX9</accession>
<dbReference type="InterPro" id="IPR005801">
    <property type="entry name" value="ADC_synthase"/>
</dbReference>
<protein>
    <submittedName>
        <fullName evidence="6">Salicylate synthase</fullName>
    </submittedName>
</protein>
<dbReference type="PANTHER" id="PTHR11236">
    <property type="entry name" value="AMINOBENZOATE/ANTHRANILATE SYNTHASE"/>
    <property type="match status" value="1"/>
</dbReference>
<keyword evidence="3" id="KW-0460">Magnesium</keyword>
<dbReference type="RefSeq" id="XP_018076571.1">
    <property type="nucleotide sequence ID" value="XM_018216712.1"/>
</dbReference>
<dbReference type="STRING" id="149040.A0A194XPX9"/>
<dbReference type="InterPro" id="IPR019999">
    <property type="entry name" value="Anth_synth_I-like"/>
</dbReference>
<evidence type="ECO:0000256" key="3">
    <source>
        <dbReference type="ARBA" id="ARBA00022842"/>
    </source>
</evidence>
<dbReference type="Gene3D" id="3.60.120.10">
    <property type="entry name" value="Anthranilate synthase"/>
    <property type="match status" value="1"/>
</dbReference>
<evidence type="ECO:0000313" key="6">
    <source>
        <dbReference type="EMBL" id="KUJ22216.1"/>
    </source>
</evidence>
<comment type="cofactor">
    <cofactor evidence="1">
        <name>Mg(2+)</name>
        <dbReference type="ChEBI" id="CHEBI:18420"/>
    </cofactor>
</comment>
<dbReference type="GO" id="GO:0016833">
    <property type="term" value="F:oxo-acid-lyase activity"/>
    <property type="evidence" value="ECO:0007669"/>
    <property type="project" value="InterPro"/>
</dbReference>
<evidence type="ECO:0000259" key="5">
    <source>
        <dbReference type="Pfam" id="PF00425"/>
    </source>
</evidence>
<dbReference type="SUPFAM" id="SSF56322">
    <property type="entry name" value="ADC synthase"/>
    <property type="match status" value="1"/>
</dbReference>
<dbReference type="InParanoid" id="A0A194XPX9"/>
<dbReference type="Proteomes" id="UP000070700">
    <property type="component" value="Unassembled WGS sequence"/>
</dbReference>
<dbReference type="NCBIfam" id="TIGR03494">
    <property type="entry name" value="salicyl_syn"/>
    <property type="match status" value="1"/>
</dbReference>
<name>A0A194XPX9_MOLSC</name>
<keyword evidence="2" id="KW-0479">Metal-binding</keyword>
<dbReference type="KEGG" id="psco:LY89DRAFT_694557"/>
<evidence type="ECO:0000256" key="4">
    <source>
        <dbReference type="ARBA" id="ARBA00023239"/>
    </source>
</evidence>
<evidence type="ECO:0000256" key="1">
    <source>
        <dbReference type="ARBA" id="ARBA00001946"/>
    </source>
</evidence>
<dbReference type="GO" id="GO:0046872">
    <property type="term" value="F:metal ion binding"/>
    <property type="evidence" value="ECO:0007669"/>
    <property type="project" value="UniProtKB-KW"/>
</dbReference>
<feature type="domain" description="Chorismate-utilising enzyme C-terminal" evidence="5">
    <location>
        <begin position="149"/>
        <end position="404"/>
    </location>
</feature>
<keyword evidence="7" id="KW-1185">Reference proteome</keyword>
<sequence>MKLVFVPRERGGIWHLGLGNHASLSIDAAGKTATMCKVGGQENFPVVGPLADIAQEFRAEFSGHEGKMFGQVGFNYGQHVRGQAYLPGKWPIMSLMVPITEVTFEPGQIVLKSYNEQQATQVMHFLDRTLTRQVRGTADPTPVNTQGKAEEYMQQVAQAITEIKSRLYTKVILSRAIEVPKRVDMLATMLHGRRANTPARTFTMNHAGFQATGFSPELVVAVHDGKVITEPLAGTRSRVGTKHEIEIRGKELINDQKEILEHVLSVKEAIKELDQICVQDTVVVEELMCIKERGPIQHLASTVTGHLSNSLNGGSCNALNVLFPSITASGIPKDTALQVIERIEERPRELYSGAILLLEESDDFEGTLCLRTVFQDSSHQWIQAGAGIIVQSEPERELEETKEKLASVAPYIFIAESRGGSGRSILQPFCDVTNNHLSKFCVREPGDNEIGKKANERPKCKIHPSHKDRTLLSWNDDECDQRC</sequence>
<reference evidence="6 7" key="1">
    <citation type="submission" date="2015-10" db="EMBL/GenBank/DDBJ databases">
        <title>Full genome of DAOMC 229536 Phialocephala scopiformis, a fungal endophyte of spruce producing the potent anti-insectan compound rugulosin.</title>
        <authorList>
            <consortium name="DOE Joint Genome Institute"/>
            <person name="Walker A.K."/>
            <person name="Frasz S.L."/>
            <person name="Seifert K.A."/>
            <person name="Miller J.D."/>
            <person name="Mondo S.J."/>
            <person name="Labutti K."/>
            <person name="Lipzen A."/>
            <person name="Dockter R."/>
            <person name="Kennedy M."/>
            <person name="Grigoriev I.V."/>
            <person name="Spatafora J.W."/>
        </authorList>
    </citation>
    <scope>NUCLEOTIDE SEQUENCE [LARGE SCALE GENOMIC DNA]</scope>
    <source>
        <strain evidence="6 7">CBS 120377</strain>
    </source>
</reference>
<proteinExistence type="predicted"/>
<dbReference type="EMBL" id="KQ947407">
    <property type="protein sequence ID" value="KUJ22216.1"/>
    <property type="molecule type" value="Genomic_DNA"/>
</dbReference>
<dbReference type="PANTHER" id="PTHR11236:SF48">
    <property type="entry name" value="ISOCHORISMATE SYNTHASE MENF"/>
    <property type="match status" value="1"/>
</dbReference>
<evidence type="ECO:0000313" key="7">
    <source>
        <dbReference type="Proteomes" id="UP000070700"/>
    </source>
</evidence>
<dbReference type="InterPro" id="IPR015890">
    <property type="entry name" value="Chorismate_C"/>
</dbReference>
<dbReference type="OrthoDB" id="1865897at2759"/>
<dbReference type="GeneID" id="28826438"/>
<dbReference type="GO" id="GO:0000162">
    <property type="term" value="P:L-tryptophan biosynthetic process"/>
    <property type="evidence" value="ECO:0007669"/>
    <property type="project" value="TreeGrafter"/>
</dbReference>
<evidence type="ECO:0000256" key="2">
    <source>
        <dbReference type="ARBA" id="ARBA00022723"/>
    </source>
</evidence>